<evidence type="ECO:0000256" key="1">
    <source>
        <dbReference type="ARBA" id="ARBA00023125"/>
    </source>
</evidence>
<keyword evidence="4" id="KW-1185">Reference proteome</keyword>
<dbReference type="EMBL" id="CP094970">
    <property type="protein sequence ID" value="UYM05201.1"/>
    <property type="molecule type" value="Genomic_DNA"/>
</dbReference>
<proteinExistence type="predicted"/>
<dbReference type="PROSITE" id="PS50935">
    <property type="entry name" value="SSB"/>
    <property type="match status" value="1"/>
</dbReference>
<gene>
    <name evidence="3" type="ORF">L0C25_22215</name>
</gene>
<accession>A0AA46YL59</accession>
<evidence type="ECO:0000256" key="2">
    <source>
        <dbReference type="PROSITE-ProRule" id="PRU00252"/>
    </source>
</evidence>
<name>A0AA46YL59_9ACTN</name>
<organism evidence="3 4">
    <name type="scientific">Solicola gregarius</name>
    <dbReference type="NCBI Taxonomy" id="2908642"/>
    <lineage>
        <taxon>Bacteria</taxon>
        <taxon>Bacillati</taxon>
        <taxon>Actinomycetota</taxon>
        <taxon>Actinomycetes</taxon>
        <taxon>Propionibacteriales</taxon>
        <taxon>Nocardioidaceae</taxon>
        <taxon>Solicola</taxon>
    </lineage>
</organism>
<keyword evidence="1 2" id="KW-0238">DNA-binding</keyword>
<dbReference type="GO" id="GO:0003697">
    <property type="term" value="F:single-stranded DNA binding"/>
    <property type="evidence" value="ECO:0007669"/>
    <property type="project" value="InterPro"/>
</dbReference>
<dbReference type="Proteomes" id="UP001164390">
    <property type="component" value="Chromosome"/>
</dbReference>
<dbReference type="SUPFAM" id="SSF50249">
    <property type="entry name" value="Nucleic acid-binding proteins"/>
    <property type="match status" value="1"/>
</dbReference>
<dbReference type="Pfam" id="PF00436">
    <property type="entry name" value="SSB"/>
    <property type="match status" value="1"/>
</dbReference>
<reference evidence="3" key="1">
    <citation type="submission" date="2022-01" db="EMBL/GenBank/DDBJ databases">
        <title>Nocardioidaceae gen. sp. A5X3R13.</title>
        <authorList>
            <person name="Lopez Marin M.A."/>
            <person name="Uhlik O."/>
        </authorList>
    </citation>
    <scope>NUCLEOTIDE SEQUENCE</scope>
    <source>
        <strain evidence="3">A5X3R13</strain>
    </source>
</reference>
<evidence type="ECO:0000313" key="3">
    <source>
        <dbReference type="EMBL" id="UYM05201.1"/>
    </source>
</evidence>
<dbReference type="Gene3D" id="2.40.50.140">
    <property type="entry name" value="Nucleic acid-binding proteins"/>
    <property type="match status" value="1"/>
</dbReference>
<dbReference type="CDD" id="cd04496">
    <property type="entry name" value="SSB_OBF"/>
    <property type="match status" value="1"/>
</dbReference>
<sequence>MEPADIPYENAVRLCGRVAREPVERTLPSGDTLSTMRVIVRRSKRARRRSRITVDAFECVAWTTRLQRALARLGPDDVVVIEGELRRRFRRVAGAPVSRIEIELSACRTVERAS</sequence>
<dbReference type="AlphaFoldDB" id="A0AA46YL59"/>
<evidence type="ECO:0000313" key="4">
    <source>
        <dbReference type="Proteomes" id="UP001164390"/>
    </source>
</evidence>
<dbReference type="RefSeq" id="WP_271633990.1">
    <property type="nucleotide sequence ID" value="NZ_CP094970.1"/>
</dbReference>
<dbReference type="InterPro" id="IPR012340">
    <property type="entry name" value="NA-bd_OB-fold"/>
</dbReference>
<protein>
    <submittedName>
        <fullName evidence="3">Single-stranded DNA-binding protein</fullName>
    </submittedName>
</protein>
<dbReference type="KEGG" id="sgrg:L0C25_22215"/>
<dbReference type="InterPro" id="IPR000424">
    <property type="entry name" value="Primosome_PriB/ssb"/>
</dbReference>